<reference evidence="2" key="1">
    <citation type="journal article" date="2007" name="Science">
        <title>Draft genome of the filarial nematode parasite Brugia malayi.</title>
        <authorList>
            <person name="Ghedin E."/>
            <person name="Wang S."/>
            <person name="Spiro D."/>
            <person name="Caler E."/>
            <person name="Zhao Q."/>
            <person name="Crabtree J."/>
            <person name="Allen J.E."/>
            <person name="Delcher A.L."/>
            <person name="Guiliano D.B."/>
            <person name="Miranda-Saavedra D."/>
            <person name="Angiuoli S.V."/>
            <person name="Creasy T."/>
            <person name="Amedeo P."/>
            <person name="Haas B."/>
            <person name="El-Sayed N.M."/>
            <person name="Wortman J.R."/>
            <person name="Feldblyum T."/>
            <person name="Tallon L."/>
            <person name="Schatz M."/>
            <person name="Shumway M."/>
            <person name="Koo H."/>
            <person name="Salzberg S.L."/>
            <person name="Schobel S."/>
            <person name="Pertea M."/>
            <person name="Pop M."/>
            <person name="White O."/>
            <person name="Barton G.J."/>
            <person name="Carlow C.K."/>
            <person name="Crawford M.J."/>
            <person name="Daub J."/>
            <person name="Dimmic M.W."/>
            <person name="Estes C.F."/>
            <person name="Foster J.M."/>
            <person name="Ganatra M."/>
            <person name="Gregory W.F."/>
            <person name="Johnson N.M."/>
            <person name="Jin J."/>
            <person name="Komuniecki R."/>
            <person name="Korf I."/>
            <person name="Kumar S."/>
            <person name="Laney S."/>
            <person name="Li B.W."/>
            <person name="Li W."/>
            <person name="Lindblom T.H."/>
            <person name="Lustigman S."/>
            <person name="Ma D."/>
            <person name="Maina C.V."/>
            <person name="Martin D.M."/>
            <person name="McCarter J.P."/>
            <person name="McReynolds L."/>
            <person name="Mitreva M."/>
            <person name="Nutman T.B."/>
            <person name="Parkinson J."/>
            <person name="Peregrin-Alvarez J.M."/>
            <person name="Poole C."/>
            <person name="Ren Q."/>
            <person name="Saunders L."/>
            <person name="Sluder A.E."/>
            <person name="Smith K."/>
            <person name="Stanke M."/>
            <person name="Unnasch T.R."/>
            <person name="Ware J."/>
            <person name="Wei A.D."/>
            <person name="Weil G."/>
            <person name="Williams D.J."/>
            <person name="Zhang Y."/>
            <person name="Williams S.A."/>
            <person name="Fraser-Liggett C."/>
            <person name="Slatko B."/>
            <person name="Blaxter M.L."/>
            <person name="Scott A.L."/>
        </authorList>
    </citation>
    <scope>NUCLEOTIDE SEQUENCE</scope>
    <source>
        <strain evidence="2">FR3</strain>
    </source>
</reference>
<dbReference type="EMBL" id="LN856931">
    <property type="protein sequence ID" value="CDP95051.1"/>
    <property type="molecule type" value="Genomic_DNA"/>
</dbReference>
<feature type="chain" id="PRO_5009328276" evidence="1">
    <location>
        <begin position="23"/>
        <end position="103"/>
    </location>
</feature>
<name>A0A1I9G200_BRUMA</name>
<gene>
    <name evidence="2" type="primary">Bma-tbc-3</name>
    <name evidence="2" type="ORF">BM_Bm3757</name>
</gene>
<reference evidence="2" key="2">
    <citation type="submission" date="2012-12" db="EMBL/GenBank/DDBJ databases">
        <authorList>
            <consortium name="WormBase Consortium"/>
            <person name="Ghedin E."/>
            <person name="Paulini M."/>
        </authorList>
    </citation>
    <scope>NUCLEOTIDE SEQUENCE</scope>
    <source>
        <strain evidence="2">FR3</strain>
    </source>
</reference>
<evidence type="ECO:0000256" key="1">
    <source>
        <dbReference type="SAM" id="SignalP"/>
    </source>
</evidence>
<dbReference type="AlphaFoldDB" id="A0A1I9G200"/>
<keyword evidence="1" id="KW-0732">Signal</keyword>
<sequence length="103" mass="12107">MSTLTLALVMLLLLLNSKRRKADQMQLFNSKLVLDMRHISIWEIDNEINSNRLKGRKYEITMHWVSGFWSLNDEECLTYHWMGTEMGAVNGWPLIRFHILKGG</sequence>
<organism evidence="2">
    <name type="scientific">Brugia malayi</name>
    <name type="common">Filarial nematode worm</name>
    <dbReference type="NCBI Taxonomy" id="6279"/>
    <lineage>
        <taxon>Eukaryota</taxon>
        <taxon>Metazoa</taxon>
        <taxon>Ecdysozoa</taxon>
        <taxon>Nematoda</taxon>
        <taxon>Chromadorea</taxon>
        <taxon>Rhabditida</taxon>
        <taxon>Spirurina</taxon>
        <taxon>Spiruromorpha</taxon>
        <taxon>Filarioidea</taxon>
        <taxon>Onchocercidae</taxon>
        <taxon>Brugia</taxon>
    </lineage>
</organism>
<proteinExistence type="predicted"/>
<accession>A0A1I9G200</accession>
<protein>
    <submittedName>
        <fullName evidence="2">BMA-TBC-3, isoform h</fullName>
    </submittedName>
</protein>
<feature type="signal peptide" evidence="1">
    <location>
        <begin position="1"/>
        <end position="22"/>
    </location>
</feature>
<evidence type="ECO:0000313" key="2">
    <source>
        <dbReference type="EMBL" id="CDP95051.1"/>
    </source>
</evidence>